<evidence type="ECO:0000313" key="2">
    <source>
        <dbReference type="EMBL" id="KAJ8346046.1"/>
    </source>
</evidence>
<organism evidence="2 3">
    <name type="scientific">Synaphobranchus kaupii</name>
    <name type="common">Kaup's arrowtooth eel</name>
    <dbReference type="NCBI Taxonomy" id="118154"/>
    <lineage>
        <taxon>Eukaryota</taxon>
        <taxon>Metazoa</taxon>
        <taxon>Chordata</taxon>
        <taxon>Craniata</taxon>
        <taxon>Vertebrata</taxon>
        <taxon>Euteleostomi</taxon>
        <taxon>Actinopterygii</taxon>
        <taxon>Neopterygii</taxon>
        <taxon>Teleostei</taxon>
        <taxon>Anguilliformes</taxon>
        <taxon>Synaphobranchidae</taxon>
        <taxon>Synaphobranchus</taxon>
    </lineage>
</organism>
<dbReference type="Proteomes" id="UP001152622">
    <property type="component" value="Chromosome 12"/>
</dbReference>
<keyword evidence="3" id="KW-1185">Reference proteome</keyword>
<dbReference type="EMBL" id="JAINUF010000012">
    <property type="protein sequence ID" value="KAJ8346046.1"/>
    <property type="molecule type" value="Genomic_DNA"/>
</dbReference>
<dbReference type="AlphaFoldDB" id="A0A9Q1INF7"/>
<name>A0A9Q1INF7_SYNKA</name>
<proteinExistence type="predicted"/>
<gene>
    <name evidence="2" type="ORF">SKAU_G00302390</name>
</gene>
<feature type="region of interest" description="Disordered" evidence="1">
    <location>
        <begin position="42"/>
        <end position="73"/>
    </location>
</feature>
<reference evidence="2" key="1">
    <citation type="journal article" date="2023" name="Science">
        <title>Genome structures resolve the early diversification of teleost fishes.</title>
        <authorList>
            <person name="Parey E."/>
            <person name="Louis A."/>
            <person name="Montfort J."/>
            <person name="Bouchez O."/>
            <person name="Roques C."/>
            <person name="Iampietro C."/>
            <person name="Lluch J."/>
            <person name="Castinel A."/>
            <person name="Donnadieu C."/>
            <person name="Desvignes T."/>
            <person name="Floi Bucao C."/>
            <person name="Jouanno E."/>
            <person name="Wen M."/>
            <person name="Mejri S."/>
            <person name="Dirks R."/>
            <person name="Jansen H."/>
            <person name="Henkel C."/>
            <person name="Chen W.J."/>
            <person name="Zahm M."/>
            <person name="Cabau C."/>
            <person name="Klopp C."/>
            <person name="Thompson A.W."/>
            <person name="Robinson-Rechavi M."/>
            <person name="Braasch I."/>
            <person name="Lecointre G."/>
            <person name="Bobe J."/>
            <person name="Postlethwait J.H."/>
            <person name="Berthelot C."/>
            <person name="Roest Crollius H."/>
            <person name="Guiguen Y."/>
        </authorList>
    </citation>
    <scope>NUCLEOTIDE SEQUENCE</scope>
    <source>
        <strain evidence="2">WJC10195</strain>
    </source>
</reference>
<protein>
    <submittedName>
        <fullName evidence="2">Uncharacterized protein</fullName>
    </submittedName>
</protein>
<comment type="caution">
    <text evidence="2">The sequence shown here is derived from an EMBL/GenBank/DDBJ whole genome shotgun (WGS) entry which is preliminary data.</text>
</comment>
<evidence type="ECO:0000313" key="3">
    <source>
        <dbReference type="Proteomes" id="UP001152622"/>
    </source>
</evidence>
<evidence type="ECO:0000256" key="1">
    <source>
        <dbReference type="SAM" id="MobiDB-lite"/>
    </source>
</evidence>
<accession>A0A9Q1INF7</accession>
<sequence>MLEVITGVGWGGSGFGGSELEAVVPEFPGLAVNRPGLREEQEWATVPGNSQRSLQGGGSRDGSGVMSPRRGSEYSISASGHLMMSPEAPLISLGLNGVA</sequence>